<feature type="compositionally biased region" description="Basic and acidic residues" evidence="1">
    <location>
        <begin position="72"/>
        <end position="82"/>
    </location>
</feature>
<reference evidence="2 3" key="1">
    <citation type="submission" date="2023-05" db="EMBL/GenBank/DDBJ databases">
        <title>B98-5 Cell Line De Novo Hybrid Assembly: An Optical Mapping Approach.</title>
        <authorList>
            <person name="Kananen K."/>
            <person name="Auerbach J.A."/>
            <person name="Kautto E."/>
            <person name="Blachly J.S."/>
        </authorList>
    </citation>
    <scope>NUCLEOTIDE SEQUENCE [LARGE SCALE GENOMIC DNA]</scope>
    <source>
        <strain evidence="2">B95-8</strain>
        <tissue evidence="2">Cell line</tissue>
    </source>
</reference>
<comment type="caution">
    <text evidence="2">The sequence shown here is derived from an EMBL/GenBank/DDBJ whole genome shotgun (WGS) entry which is preliminary data.</text>
</comment>
<name>A0ABQ9UQ88_SAGOE</name>
<organism evidence="2 3">
    <name type="scientific">Saguinus oedipus</name>
    <name type="common">Cotton-top tamarin</name>
    <name type="synonym">Oedipomidas oedipus</name>
    <dbReference type="NCBI Taxonomy" id="9490"/>
    <lineage>
        <taxon>Eukaryota</taxon>
        <taxon>Metazoa</taxon>
        <taxon>Chordata</taxon>
        <taxon>Craniata</taxon>
        <taxon>Vertebrata</taxon>
        <taxon>Euteleostomi</taxon>
        <taxon>Mammalia</taxon>
        <taxon>Eutheria</taxon>
        <taxon>Euarchontoglires</taxon>
        <taxon>Primates</taxon>
        <taxon>Haplorrhini</taxon>
        <taxon>Platyrrhini</taxon>
        <taxon>Cebidae</taxon>
        <taxon>Callitrichinae</taxon>
        <taxon>Saguinus</taxon>
    </lineage>
</organism>
<dbReference type="EMBL" id="JASSZA010000011">
    <property type="protein sequence ID" value="KAK2099244.1"/>
    <property type="molecule type" value="Genomic_DNA"/>
</dbReference>
<dbReference type="Proteomes" id="UP001266305">
    <property type="component" value="Unassembled WGS sequence"/>
</dbReference>
<accession>A0ABQ9UQ88</accession>
<gene>
    <name evidence="2" type="ORF">P7K49_024695</name>
</gene>
<feature type="compositionally biased region" description="Basic and acidic residues" evidence="1">
    <location>
        <begin position="38"/>
        <end position="50"/>
    </location>
</feature>
<evidence type="ECO:0000313" key="3">
    <source>
        <dbReference type="Proteomes" id="UP001266305"/>
    </source>
</evidence>
<sequence length="82" mass="9052">MKMSDEWIPAGKRAPVTAEASSRRLAKHRADTAGTDPRPLHELGSDDVLSRPHGVCEAVKKRAQHRSSTEWVRAEKGEFSSS</sequence>
<proteinExistence type="predicted"/>
<evidence type="ECO:0000313" key="2">
    <source>
        <dbReference type="EMBL" id="KAK2099244.1"/>
    </source>
</evidence>
<feature type="region of interest" description="Disordered" evidence="1">
    <location>
        <begin position="1"/>
        <end position="82"/>
    </location>
</feature>
<evidence type="ECO:0000256" key="1">
    <source>
        <dbReference type="SAM" id="MobiDB-lite"/>
    </source>
</evidence>
<protein>
    <submittedName>
        <fullName evidence="2">Uncharacterized protein</fullName>
    </submittedName>
</protein>
<keyword evidence="3" id="KW-1185">Reference proteome</keyword>